<evidence type="ECO:0000256" key="1">
    <source>
        <dbReference type="SAM" id="MobiDB-lite"/>
    </source>
</evidence>
<accession>A0A8S1EAY9</accession>
<evidence type="ECO:0000259" key="2">
    <source>
        <dbReference type="Pfam" id="PF11977"/>
    </source>
</evidence>
<proteinExistence type="predicted"/>
<feature type="compositionally biased region" description="Low complexity" evidence="1">
    <location>
        <begin position="319"/>
        <end position="336"/>
    </location>
</feature>
<gene>
    <name evidence="3" type="ORF">CBOVIS_LOCUS247</name>
</gene>
<dbReference type="Pfam" id="PF11977">
    <property type="entry name" value="RNase_Zc3h12a"/>
    <property type="match status" value="1"/>
</dbReference>
<name>A0A8S1EAY9_9PELO</name>
<evidence type="ECO:0000313" key="4">
    <source>
        <dbReference type="Proteomes" id="UP000494206"/>
    </source>
</evidence>
<evidence type="ECO:0000313" key="3">
    <source>
        <dbReference type="EMBL" id="CAB3396734.1"/>
    </source>
</evidence>
<dbReference type="Proteomes" id="UP000494206">
    <property type="component" value="Unassembled WGS sequence"/>
</dbReference>
<dbReference type="GO" id="GO:0005634">
    <property type="term" value="C:nucleus"/>
    <property type="evidence" value="ECO:0007669"/>
    <property type="project" value="TreeGrafter"/>
</dbReference>
<sequence length="512" mass="57971">MTAMPGDEANAWECNLSLVGNETTRTIRPRQGVTLLRPVFMNAVEVGYSYAHCDRDKRLNVRGVTIALWYFICRGHQAIALLPYCFKNYAEKSSRYSELMMLYRLNLIEFTPGYGSEKYTEVNRIMVNRAYETGGCIVARSQMQGITERKANLVNVVEQRLLMPTFNGDDIMFPIDGPLGRNGPTLKQTLECEQNSPDWRACSEHQLLYSDQKHWMEKLSLLVPEKSSWAKMTALMQNPVASTRTHFDDYFGQESHSTIPIMSSPASNMIDCISRHHRQPSDIALEVSDTPSSSMSMSRNSIHDRRLSTTRSRRRESTHNSNVTTSSVASTNSTQSCGSLGHAAECSCYRTVPRTRESPFSIIVRLFQSFTTRGSDEEDPIDQGSDEIPDEIIEQLRLDEEWRKKEMERLRADETLAKLSQIFGYSKSSRVMAKFENIRNFGQLVEKCLLEEDQEGDSIEFDDVYQGSPNNAASSSNDDLIDFSEDMPNPPADIDCFAPVEPSNNVSVDLLL</sequence>
<dbReference type="InterPro" id="IPR051101">
    <property type="entry name" value="ZC3H12/N4BP1_RNase_Reg"/>
</dbReference>
<dbReference type="PANTHER" id="PTHR12876:SF40">
    <property type="entry name" value="RNASE NYN DOMAIN-CONTAINING PROTEIN"/>
    <property type="match status" value="1"/>
</dbReference>
<feature type="region of interest" description="Disordered" evidence="1">
    <location>
        <begin position="461"/>
        <end position="498"/>
    </location>
</feature>
<dbReference type="GO" id="GO:0036464">
    <property type="term" value="C:cytoplasmic ribonucleoprotein granule"/>
    <property type="evidence" value="ECO:0007669"/>
    <property type="project" value="TreeGrafter"/>
</dbReference>
<feature type="region of interest" description="Disordered" evidence="1">
    <location>
        <begin position="286"/>
        <end position="338"/>
    </location>
</feature>
<dbReference type="Gene3D" id="3.40.50.11980">
    <property type="match status" value="1"/>
</dbReference>
<organism evidence="3 4">
    <name type="scientific">Caenorhabditis bovis</name>
    <dbReference type="NCBI Taxonomy" id="2654633"/>
    <lineage>
        <taxon>Eukaryota</taxon>
        <taxon>Metazoa</taxon>
        <taxon>Ecdysozoa</taxon>
        <taxon>Nematoda</taxon>
        <taxon>Chromadorea</taxon>
        <taxon>Rhabditida</taxon>
        <taxon>Rhabditina</taxon>
        <taxon>Rhabditomorpha</taxon>
        <taxon>Rhabditoidea</taxon>
        <taxon>Rhabditidae</taxon>
        <taxon>Peloderinae</taxon>
        <taxon>Caenorhabditis</taxon>
    </lineage>
</organism>
<dbReference type="EMBL" id="CADEPM010000001">
    <property type="protein sequence ID" value="CAB3396734.1"/>
    <property type="molecule type" value="Genomic_DNA"/>
</dbReference>
<dbReference type="OrthoDB" id="392925at2759"/>
<keyword evidence="4" id="KW-1185">Reference proteome</keyword>
<dbReference type="GO" id="GO:0003729">
    <property type="term" value="F:mRNA binding"/>
    <property type="evidence" value="ECO:0007669"/>
    <property type="project" value="TreeGrafter"/>
</dbReference>
<comment type="caution">
    <text evidence="3">The sequence shown here is derived from an EMBL/GenBank/DDBJ whole genome shotgun (WGS) entry which is preliminary data.</text>
</comment>
<dbReference type="InterPro" id="IPR021869">
    <property type="entry name" value="RNase_Zc3h12_NYN"/>
</dbReference>
<reference evidence="3 4" key="1">
    <citation type="submission" date="2020-04" db="EMBL/GenBank/DDBJ databases">
        <authorList>
            <person name="Laetsch R D."/>
            <person name="Stevens L."/>
            <person name="Kumar S."/>
            <person name="Blaxter L. M."/>
        </authorList>
    </citation>
    <scope>NUCLEOTIDE SEQUENCE [LARGE SCALE GENOMIC DNA]</scope>
</reference>
<dbReference type="PANTHER" id="PTHR12876">
    <property type="entry name" value="N4BP1-RELATED"/>
    <property type="match status" value="1"/>
</dbReference>
<feature type="domain" description="RNase NYN" evidence="2">
    <location>
        <begin position="36"/>
        <end position="188"/>
    </location>
</feature>
<protein>
    <recommendedName>
        <fullName evidence="2">RNase NYN domain-containing protein</fullName>
    </recommendedName>
</protein>
<dbReference type="GO" id="GO:0004521">
    <property type="term" value="F:RNA endonuclease activity"/>
    <property type="evidence" value="ECO:0007669"/>
    <property type="project" value="TreeGrafter"/>
</dbReference>
<dbReference type="AlphaFoldDB" id="A0A8S1EAY9"/>